<dbReference type="GO" id="GO:0030649">
    <property type="term" value="P:aminoglycoside antibiotic catabolic process"/>
    <property type="evidence" value="ECO:0007669"/>
    <property type="project" value="TreeGrafter"/>
</dbReference>
<keyword evidence="3" id="KW-1185">Reference proteome</keyword>
<dbReference type="Proteomes" id="UP000242520">
    <property type="component" value="Unassembled WGS sequence"/>
</dbReference>
<feature type="domain" description="N-acetyltransferase" evidence="1">
    <location>
        <begin position="1"/>
        <end position="152"/>
    </location>
</feature>
<gene>
    <name evidence="2" type="ORF">SAMN02744040_00810</name>
</gene>
<dbReference type="CDD" id="cd04301">
    <property type="entry name" value="NAT_SF"/>
    <property type="match status" value="1"/>
</dbReference>
<evidence type="ECO:0000313" key="2">
    <source>
        <dbReference type="EMBL" id="SHH09321.1"/>
    </source>
</evidence>
<dbReference type="EMBL" id="FQXH01000007">
    <property type="protein sequence ID" value="SHH09321.1"/>
    <property type="molecule type" value="Genomic_DNA"/>
</dbReference>
<evidence type="ECO:0000313" key="3">
    <source>
        <dbReference type="Proteomes" id="UP000242520"/>
    </source>
</evidence>
<dbReference type="Pfam" id="PF13527">
    <property type="entry name" value="Acetyltransf_9"/>
    <property type="match status" value="1"/>
</dbReference>
<sequence length="375" mass="44578">MRVVRGTKKEEFKSVIDLINNVFRISKGHNPTMDKEFPLLLNENNVNNMRIIKEDGKIVSVVNFLKEDIFIEGSVIKAASIGAVCTDKNYRKRGYSSLILDDVEKKMYKDGVDIVLISGTRNLYKRRNYIEVENFYEYTIKPENIDMNIEVVDYKLEYLNEMAYMYNQNSTRYYRTYEEFEILLEAATIPWGRYTYKKYVLINDKNLIGYIVLRIIDENVKYGQVIELFGSQDVVFKVLSNICLDLKLDSIKYYVHVNDKINQLINCFKKEKTYLHGTVKIINFVSFMENLRNYFIQHVSKRVIDKIKFKQDEEGYYFEIENEILKIKDVKELTKLVFEGYDETDIDLEDKPYIKKFLKNVFPIPFIWTANLNYQ</sequence>
<protein>
    <submittedName>
        <fullName evidence="2">Predicted acetyltransferase</fullName>
    </submittedName>
</protein>
<reference evidence="3" key="1">
    <citation type="submission" date="2016-11" db="EMBL/GenBank/DDBJ databases">
        <authorList>
            <person name="Varghese N."/>
            <person name="Submissions S."/>
        </authorList>
    </citation>
    <scope>NUCLEOTIDE SEQUENCE [LARGE SCALE GENOMIC DNA]</scope>
    <source>
        <strain evidence="3">DSM 15285</strain>
    </source>
</reference>
<dbReference type="Gene3D" id="3.40.630.30">
    <property type="match status" value="1"/>
</dbReference>
<dbReference type="PANTHER" id="PTHR37817:SF1">
    <property type="entry name" value="N-ACETYLTRANSFERASE EIS"/>
    <property type="match status" value="1"/>
</dbReference>
<proteinExistence type="predicted"/>
<dbReference type="AlphaFoldDB" id="A0A1M5Q6C7"/>
<dbReference type="PANTHER" id="PTHR37817">
    <property type="entry name" value="N-ACETYLTRANSFERASE EIS"/>
    <property type="match status" value="1"/>
</dbReference>
<dbReference type="GO" id="GO:0034069">
    <property type="term" value="F:aminoglycoside N-acetyltransferase activity"/>
    <property type="evidence" value="ECO:0007669"/>
    <property type="project" value="TreeGrafter"/>
</dbReference>
<keyword evidence="2" id="KW-0808">Transferase</keyword>
<dbReference type="SUPFAM" id="SSF55729">
    <property type="entry name" value="Acyl-CoA N-acyltransferases (Nat)"/>
    <property type="match status" value="1"/>
</dbReference>
<dbReference type="InterPro" id="IPR000182">
    <property type="entry name" value="GNAT_dom"/>
</dbReference>
<name>A0A1M5Q6C7_9FIRM</name>
<dbReference type="InterPro" id="IPR016181">
    <property type="entry name" value="Acyl_CoA_acyltransferase"/>
</dbReference>
<evidence type="ECO:0000259" key="1">
    <source>
        <dbReference type="PROSITE" id="PS51186"/>
    </source>
</evidence>
<dbReference type="STRING" id="1123350.SAMN02744040_00810"/>
<dbReference type="RefSeq" id="WP_072723882.1">
    <property type="nucleotide sequence ID" value="NZ_FQXH01000007.1"/>
</dbReference>
<accession>A0A1M5Q6C7</accession>
<dbReference type="InterPro" id="IPR051554">
    <property type="entry name" value="Acetyltransferase_Eis"/>
</dbReference>
<dbReference type="OrthoDB" id="5291446at2"/>
<organism evidence="2 3">
    <name type="scientific">Tepidibacter thalassicus DSM 15285</name>
    <dbReference type="NCBI Taxonomy" id="1123350"/>
    <lineage>
        <taxon>Bacteria</taxon>
        <taxon>Bacillati</taxon>
        <taxon>Bacillota</taxon>
        <taxon>Clostridia</taxon>
        <taxon>Peptostreptococcales</taxon>
        <taxon>Peptostreptococcaceae</taxon>
        <taxon>Tepidibacter</taxon>
    </lineage>
</organism>
<dbReference type="PROSITE" id="PS51186">
    <property type="entry name" value="GNAT"/>
    <property type="match status" value="1"/>
</dbReference>